<organism evidence="1 2">
    <name type="scientific">Arachis hypogaea</name>
    <name type="common">Peanut</name>
    <dbReference type="NCBI Taxonomy" id="3818"/>
    <lineage>
        <taxon>Eukaryota</taxon>
        <taxon>Viridiplantae</taxon>
        <taxon>Streptophyta</taxon>
        <taxon>Embryophyta</taxon>
        <taxon>Tracheophyta</taxon>
        <taxon>Spermatophyta</taxon>
        <taxon>Magnoliopsida</taxon>
        <taxon>eudicotyledons</taxon>
        <taxon>Gunneridae</taxon>
        <taxon>Pentapetalae</taxon>
        <taxon>rosids</taxon>
        <taxon>fabids</taxon>
        <taxon>Fabales</taxon>
        <taxon>Fabaceae</taxon>
        <taxon>Papilionoideae</taxon>
        <taxon>50 kb inversion clade</taxon>
        <taxon>dalbergioids sensu lato</taxon>
        <taxon>Dalbergieae</taxon>
        <taxon>Pterocarpus clade</taxon>
        <taxon>Arachis</taxon>
    </lineage>
</organism>
<accession>A0A445BMX0</accession>
<evidence type="ECO:0000313" key="1">
    <source>
        <dbReference type="EMBL" id="RYR40025.1"/>
    </source>
</evidence>
<name>A0A445BMX0_ARAHY</name>
<protein>
    <submittedName>
        <fullName evidence="1">Uncharacterized protein</fullName>
    </submittedName>
</protein>
<proteinExistence type="predicted"/>
<dbReference type="Proteomes" id="UP000289738">
    <property type="component" value="Chromosome A09"/>
</dbReference>
<gene>
    <name evidence="1" type="ORF">Ahy_A09g045689</name>
</gene>
<sequence length="81" mass="9432">MVYNTKNEEEFEDTYHIVGPTEDMDEDDIIVKRDVADSVSFICENAYDVISFVIIYEKFKILKRVTNTFYGQSVLEFGGFV</sequence>
<keyword evidence="2" id="KW-1185">Reference proteome</keyword>
<comment type="caution">
    <text evidence="1">The sequence shown here is derived from an EMBL/GenBank/DDBJ whole genome shotgun (WGS) entry which is preliminary data.</text>
</comment>
<reference evidence="1 2" key="1">
    <citation type="submission" date="2019-01" db="EMBL/GenBank/DDBJ databases">
        <title>Sequencing of cultivated peanut Arachis hypogaea provides insights into genome evolution and oil improvement.</title>
        <authorList>
            <person name="Chen X."/>
        </authorList>
    </citation>
    <scope>NUCLEOTIDE SEQUENCE [LARGE SCALE GENOMIC DNA]</scope>
    <source>
        <strain evidence="2">cv. Fuhuasheng</strain>
        <tissue evidence="1">Leaves</tissue>
    </source>
</reference>
<dbReference type="AlphaFoldDB" id="A0A445BMX0"/>
<evidence type="ECO:0000313" key="2">
    <source>
        <dbReference type="Proteomes" id="UP000289738"/>
    </source>
</evidence>
<dbReference type="EMBL" id="SDMP01000009">
    <property type="protein sequence ID" value="RYR40025.1"/>
    <property type="molecule type" value="Genomic_DNA"/>
</dbReference>